<comment type="caution">
    <text evidence="3">The sequence shown here is derived from an EMBL/GenBank/DDBJ whole genome shotgun (WGS) entry which is preliminary data.</text>
</comment>
<accession>A0A853IXS1</accession>
<feature type="domain" description="AAA+ ATPase" evidence="2">
    <location>
        <begin position="138"/>
        <end position="312"/>
    </location>
</feature>
<dbReference type="InterPro" id="IPR003593">
    <property type="entry name" value="AAA+_ATPase"/>
</dbReference>
<dbReference type="Pfam" id="PF13481">
    <property type="entry name" value="AAA_25"/>
    <property type="match status" value="1"/>
</dbReference>
<dbReference type="InterPro" id="IPR027417">
    <property type="entry name" value="P-loop_NTPase"/>
</dbReference>
<dbReference type="Proteomes" id="UP000589716">
    <property type="component" value="Unassembled WGS sequence"/>
</dbReference>
<dbReference type="AlphaFoldDB" id="A0A853IXS1"/>
<evidence type="ECO:0000313" key="4">
    <source>
        <dbReference type="Proteomes" id="UP000589716"/>
    </source>
</evidence>
<sequence length="453" mass="50058">MPPWDEHDTDYTERAVGYETFESPWDKHDADYSERTRQDALQPPLDAYEADDSERGPLLSLSLRIDPVSKALIRHIDGTPHPLDVQHAATFAKVTRAVPDCGRTMPVPPTARLRRTCVPSQFGELPRLEWLMEPLIPRRSIGIIFGSSGVGKSAFLIDLGIAFASGRLWANRFDVVKGAVLICCQEGEEGMRTRAFISTRAEDPAVSARLHFCFDALNIGAEADIDDLAATIVRLGAFVVFIDTLSASLAGALEENSTSDMAKMIGLLRRLIRMTGVTVILIHHTGHQDGRERGASVLRRDVDVSIMLTRKGSEIEWRTVKAKDGPSDICGRFELEPVEGLDAQGVWQQSISVKHCDQIESVTSARPTKRLLSSNQAKVLETVKTLLSEQAISASDKDSDAPYVERERAVSACLGHFQHAAQKHRSSRARETLQALVDNGHLTDHDDRLRLAN</sequence>
<keyword evidence="4" id="KW-1185">Reference proteome</keyword>
<evidence type="ECO:0000313" key="3">
    <source>
        <dbReference type="EMBL" id="NZA01229.1"/>
    </source>
</evidence>
<dbReference type="EMBL" id="JACCKX010000001">
    <property type="protein sequence ID" value="NZA01229.1"/>
    <property type="molecule type" value="Genomic_DNA"/>
</dbReference>
<evidence type="ECO:0000259" key="2">
    <source>
        <dbReference type="SMART" id="SM00382"/>
    </source>
</evidence>
<dbReference type="SMART" id="SM00382">
    <property type="entry name" value="AAA"/>
    <property type="match status" value="1"/>
</dbReference>
<proteinExistence type="predicted"/>
<protein>
    <submittedName>
        <fullName evidence="3">AAA family ATPase</fullName>
    </submittedName>
</protein>
<feature type="region of interest" description="Disordered" evidence="1">
    <location>
        <begin position="22"/>
        <end position="53"/>
    </location>
</feature>
<dbReference type="SUPFAM" id="SSF52540">
    <property type="entry name" value="P-loop containing nucleoside triphosphate hydrolases"/>
    <property type="match status" value="1"/>
</dbReference>
<name>A0A853IXS1_9BURK</name>
<dbReference type="RefSeq" id="WP_180549726.1">
    <property type="nucleotide sequence ID" value="NZ_JACCKX010000001.1"/>
</dbReference>
<evidence type="ECO:0000256" key="1">
    <source>
        <dbReference type="SAM" id="MobiDB-lite"/>
    </source>
</evidence>
<dbReference type="Gene3D" id="3.40.50.300">
    <property type="entry name" value="P-loop containing nucleotide triphosphate hydrolases"/>
    <property type="match status" value="1"/>
</dbReference>
<reference evidence="3 4" key="1">
    <citation type="submission" date="2020-07" db="EMBL/GenBank/DDBJ databases">
        <authorList>
            <person name="Maaloum M."/>
        </authorList>
    </citation>
    <scope>NUCLEOTIDE SEQUENCE [LARGE SCALE GENOMIC DNA]</scope>
    <source>
        <strain evidence="3 4">GCS-AN-3</strain>
    </source>
</reference>
<gene>
    <name evidence="3" type="ORF">H0I39_04620</name>
</gene>
<organism evidence="3 4">
    <name type="scientific">Ottowia beijingensis</name>
    <dbReference type="NCBI Taxonomy" id="1207057"/>
    <lineage>
        <taxon>Bacteria</taxon>
        <taxon>Pseudomonadati</taxon>
        <taxon>Pseudomonadota</taxon>
        <taxon>Betaproteobacteria</taxon>
        <taxon>Burkholderiales</taxon>
        <taxon>Comamonadaceae</taxon>
        <taxon>Ottowia</taxon>
    </lineage>
</organism>
<feature type="compositionally biased region" description="Basic and acidic residues" evidence="1">
    <location>
        <begin position="24"/>
        <end position="38"/>
    </location>
</feature>